<evidence type="ECO:0000313" key="2">
    <source>
        <dbReference type="EMBL" id="MDP9905526.1"/>
    </source>
</evidence>
<evidence type="ECO:0000313" key="5">
    <source>
        <dbReference type="Proteomes" id="UP001242995"/>
    </source>
</evidence>
<feature type="compositionally biased region" description="Low complexity" evidence="1">
    <location>
        <begin position="31"/>
        <end position="43"/>
    </location>
</feature>
<gene>
    <name evidence="2" type="ORF">J2S90_002497</name>
    <name evidence="3" type="ORF">J2S93_000141</name>
</gene>
<evidence type="ECO:0000313" key="4">
    <source>
        <dbReference type="Proteomes" id="UP001230951"/>
    </source>
</evidence>
<comment type="caution">
    <text evidence="2">The sequence shown here is derived from an EMBL/GenBank/DDBJ whole genome shotgun (WGS) entry which is preliminary data.</text>
</comment>
<dbReference type="EMBL" id="JAUSRG010000006">
    <property type="protein sequence ID" value="MDP9905526.1"/>
    <property type="molecule type" value="Genomic_DNA"/>
</dbReference>
<dbReference type="AlphaFoldDB" id="A0AAW8DHS1"/>
<evidence type="ECO:0000313" key="3">
    <source>
        <dbReference type="EMBL" id="MDQ0178734.1"/>
    </source>
</evidence>
<dbReference type="Proteomes" id="UP001230951">
    <property type="component" value="Unassembled WGS sequence"/>
</dbReference>
<name>A0AAW8DHS1_9MICC</name>
<protein>
    <submittedName>
        <fullName evidence="2">Uncharacterized protein</fullName>
    </submittedName>
</protein>
<organism evidence="2 5">
    <name type="scientific">Arthrobacter bambusae</name>
    <dbReference type="NCBI Taxonomy" id="1338426"/>
    <lineage>
        <taxon>Bacteria</taxon>
        <taxon>Bacillati</taxon>
        <taxon>Actinomycetota</taxon>
        <taxon>Actinomycetes</taxon>
        <taxon>Micrococcales</taxon>
        <taxon>Micrococcaceae</taxon>
        <taxon>Arthrobacter</taxon>
    </lineage>
</organism>
<evidence type="ECO:0000256" key="1">
    <source>
        <dbReference type="SAM" id="MobiDB-lite"/>
    </source>
</evidence>
<feature type="region of interest" description="Disordered" evidence="1">
    <location>
        <begin position="13"/>
        <end position="70"/>
    </location>
</feature>
<proteinExistence type="predicted"/>
<keyword evidence="4" id="KW-1185">Reference proteome</keyword>
<dbReference type="Proteomes" id="UP001242995">
    <property type="component" value="Unassembled WGS sequence"/>
</dbReference>
<sequence length="70" mass="7143">MFPVVMETVRVPRLGGGRAGTRPDTVMGDTASSSRANRSLLRGRGIEPSSPSPLTRSGTANAVVHAAGAP</sequence>
<accession>A0AAW8DHS1</accession>
<dbReference type="EMBL" id="JAUSTF010000001">
    <property type="protein sequence ID" value="MDQ0178734.1"/>
    <property type="molecule type" value="Genomic_DNA"/>
</dbReference>
<reference evidence="2 4" key="1">
    <citation type="submission" date="2023-07" db="EMBL/GenBank/DDBJ databases">
        <title>Sorghum-associated microbial communities from plants grown in Nebraska, USA.</title>
        <authorList>
            <person name="Schachtman D."/>
        </authorList>
    </citation>
    <scope>NUCLEOTIDE SEQUENCE</scope>
    <source>
        <strain evidence="2">DS1006</strain>
        <strain evidence="3 4">DS1016</strain>
    </source>
</reference>